<dbReference type="GO" id="GO:0016791">
    <property type="term" value="F:phosphatase activity"/>
    <property type="evidence" value="ECO:0007669"/>
    <property type="project" value="TreeGrafter"/>
</dbReference>
<dbReference type="OrthoDB" id="20101at2"/>
<feature type="coiled-coil region" evidence="2">
    <location>
        <begin position="3"/>
        <end position="30"/>
    </location>
</feature>
<dbReference type="RefSeq" id="WP_022636261.1">
    <property type="nucleotide sequence ID" value="NZ_ASJR01000005.1"/>
</dbReference>
<accession>U7DCU9</accession>
<dbReference type="SUPFAM" id="SSF81606">
    <property type="entry name" value="PP2C-like"/>
    <property type="match status" value="1"/>
</dbReference>
<dbReference type="SMART" id="SM00331">
    <property type="entry name" value="PP2C_SIG"/>
    <property type="match status" value="1"/>
</dbReference>
<evidence type="ECO:0000256" key="2">
    <source>
        <dbReference type="SAM" id="Coils"/>
    </source>
</evidence>
<dbReference type="PANTHER" id="PTHR43156:SF2">
    <property type="entry name" value="STAGE II SPORULATION PROTEIN E"/>
    <property type="match status" value="1"/>
</dbReference>
<evidence type="ECO:0000259" key="3">
    <source>
        <dbReference type="SMART" id="SM00331"/>
    </source>
</evidence>
<dbReference type="AlphaFoldDB" id="U7DCU9"/>
<dbReference type="InterPro" id="IPR052016">
    <property type="entry name" value="Bact_Sigma-Reg"/>
</dbReference>
<evidence type="ECO:0000313" key="4">
    <source>
        <dbReference type="EMBL" id="ERP38726.1"/>
    </source>
</evidence>
<dbReference type="Pfam" id="PF07228">
    <property type="entry name" value="SpoIIE"/>
    <property type="match status" value="1"/>
</dbReference>
<feature type="domain" description="PPM-type phosphatase" evidence="3">
    <location>
        <begin position="251"/>
        <end position="469"/>
    </location>
</feature>
<dbReference type="Gene3D" id="3.60.40.10">
    <property type="entry name" value="PPM-type phosphatase domain"/>
    <property type="match status" value="1"/>
</dbReference>
<organism evidence="4 5">
    <name type="scientific">Chitinivibrio alkaliphilus ACht1</name>
    <dbReference type="NCBI Taxonomy" id="1313304"/>
    <lineage>
        <taxon>Bacteria</taxon>
        <taxon>Pseudomonadati</taxon>
        <taxon>Fibrobacterota</taxon>
        <taxon>Chitinivibrionia</taxon>
        <taxon>Chitinivibrionales</taxon>
        <taxon>Chitinivibrionaceae</taxon>
        <taxon>Chitinivibrio</taxon>
    </lineage>
</organism>
<dbReference type="Proteomes" id="UP000017148">
    <property type="component" value="Unassembled WGS sequence"/>
</dbReference>
<keyword evidence="1" id="KW-0378">Hydrolase</keyword>
<dbReference type="eggNOG" id="COG2208">
    <property type="taxonomic scope" value="Bacteria"/>
</dbReference>
<keyword evidence="5" id="KW-1185">Reference proteome</keyword>
<evidence type="ECO:0000256" key="1">
    <source>
        <dbReference type="ARBA" id="ARBA00022801"/>
    </source>
</evidence>
<sequence>MEHGEYQAIIDELQHENARLQQDLMASTIITRFTELLYGVTTIDEVLGILLYSISDVVSLDKIAYFALDAQRYGLRLDRSMGFSPQEEHALSRVFFSIEECDSDLRKSLFEGTPLHVEQVQEEDNVLARVFHANSFLVFPLLRDLSQKDQLKARLTACSSQMERERCERRLLQRGTVPTLGFFWLDTSGAEGEHLDQDIANLSVYVQTASIIIDNILMINQLRDINRRNKEEQEQARRVQQALLPSNVPCEEGFQAAARYIPQEEIGGDYYDIFEVAPGVYDVIIADVSGHGTSSALVMGMVKVLLRQYADPNLGPAEVFRRINNVLVSHVPSGKFVTAFYGRIYVHTREIVFTSAGHCPVYLLDTRRNTVSELSSCGTFLGMFPDLGIRDVSLSYAYGESRLFLYTDGMSEAFNREKIPFGIERIVSTLKKYRHEAPGDSLEHMLKEMELFVGAVPLTDDVTLCMIDL</sequence>
<dbReference type="STRING" id="1313304.CALK_0744"/>
<reference evidence="4 5" key="1">
    <citation type="journal article" date="2013" name="Environ. Microbiol.">
        <title>Genome analysis of Chitinivibrio alkaliphilus gen. nov., sp. nov., a novel extremely haloalkaliphilic anaerobic chitinolytic bacterium from the candidate phylum Termite Group 3.</title>
        <authorList>
            <person name="Sorokin D.Y."/>
            <person name="Gumerov V.M."/>
            <person name="Rakitin A.L."/>
            <person name="Beletsky A.V."/>
            <person name="Damste J.S."/>
            <person name="Muyzer G."/>
            <person name="Mardanov A.V."/>
            <person name="Ravin N.V."/>
        </authorList>
    </citation>
    <scope>NUCLEOTIDE SEQUENCE [LARGE SCALE GENOMIC DNA]</scope>
    <source>
        <strain evidence="4 5">ACht1</strain>
    </source>
</reference>
<dbReference type="SUPFAM" id="SSF55781">
    <property type="entry name" value="GAF domain-like"/>
    <property type="match status" value="1"/>
</dbReference>
<dbReference type="InterPro" id="IPR001932">
    <property type="entry name" value="PPM-type_phosphatase-like_dom"/>
</dbReference>
<dbReference type="EMBL" id="ASJR01000005">
    <property type="protein sequence ID" value="ERP38726.1"/>
    <property type="molecule type" value="Genomic_DNA"/>
</dbReference>
<comment type="caution">
    <text evidence="4">The sequence shown here is derived from an EMBL/GenBank/DDBJ whole genome shotgun (WGS) entry which is preliminary data.</text>
</comment>
<proteinExistence type="predicted"/>
<evidence type="ECO:0000313" key="5">
    <source>
        <dbReference type="Proteomes" id="UP000017148"/>
    </source>
</evidence>
<protein>
    <submittedName>
        <fullName evidence="4">Serine/threonine phosphatase, family 2C</fullName>
    </submittedName>
</protein>
<name>U7DCU9_9BACT</name>
<dbReference type="PANTHER" id="PTHR43156">
    <property type="entry name" value="STAGE II SPORULATION PROTEIN E-RELATED"/>
    <property type="match status" value="1"/>
</dbReference>
<keyword evidence="2" id="KW-0175">Coiled coil</keyword>
<dbReference type="InterPro" id="IPR036457">
    <property type="entry name" value="PPM-type-like_dom_sf"/>
</dbReference>
<gene>
    <name evidence="4" type="ORF">CALK_0744</name>
</gene>